<organism evidence="1 2">
    <name type="scientific">Eumeta variegata</name>
    <name type="common">Bagworm moth</name>
    <name type="synonym">Eumeta japonica</name>
    <dbReference type="NCBI Taxonomy" id="151549"/>
    <lineage>
        <taxon>Eukaryota</taxon>
        <taxon>Metazoa</taxon>
        <taxon>Ecdysozoa</taxon>
        <taxon>Arthropoda</taxon>
        <taxon>Hexapoda</taxon>
        <taxon>Insecta</taxon>
        <taxon>Pterygota</taxon>
        <taxon>Neoptera</taxon>
        <taxon>Endopterygota</taxon>
        <taxon>Lepidoptera</taxon>
        <taxon>Glossata</taxon>
        <taxon>Ditrysia</taxon>
        <taxon>Tineoidea</taxon>
        <taxon>Psychidae</taxon>
        <taxon>Oiketicinae</taxon>
        <taxon>Eumeta</taxon>
    </lineage>
</organism>
<evidence type="ECO:0000313" key="1">
    <source>
        <dbReference type="EMBL" id="GBP62299.1"/>
    </source>
</evidence>
<accession>A0A4C1XJ20</accession>
<dbReference type="Proteomes" id="UP000299102">
    <property type="component" value="Unassembled WGS sequence"/>
</dbReference>
<name>A0A4C1XJ20_EUMVA</name>
<reference evidence="1 2" key="1">
    <citation type="journal article" date="2019" name="Commun. Biol.">
        <title>The bagworm genome reveals a unique fibroin gene that provides high tensile strength.</title>
        <authorList>
            <person name="Kono N."/>
            <person name="Nakamura H."/>
            <person name="Ohtoshi R."/>
            <person name="Tomita M."/>
            <person name="Numata K."/>
            <person name="Arakawa K."/>
        </authorList>
    </citation>
    <scope>NUCLEOTIDE SEQUENCE [LARGE SCALE GENOMIC DNA]</scope>
</reference>
<keyword evidence="2" id="KW-1185">Reference proteome</keyword>
<protein>
    <submittedName>
        <fullName evidence="1">Uncharacterized protein</fullName>
    </submittedName>
</protein>
<comment type="caution">
    <text evidence="1">The sequence shown here is derived from an EMBL/GenBank/DDBJ whole genome shotgun (WGS) entry which is preliminary data.</text>
</comment>
<dbReference type="AlphaFoldDB" id="A0A4C1XJ20"/>
<sequence length="79" mass="8867">MNRCRAPARGAAGLRVMLMLPFERTQFEEIKLPSRGFWPFTSDRPLKLAELYGLTTITFHETSIAHADCSALQEGTAQL</sequence>
<gene>
    <name evidence="1" type="ORF">EVAR_48472_1</name>
</gene>
<dbReference type="EMBL" id="BGZK01000838">
    <property type="protein sequence ID" value="GBP62299.1"/>
    <property type="molecule type" value="Genomic_DNA"/>
</dbReference>
<evidence type="ECO:0000313" key="2">
    <source>
        <dbReference type="Proteomes" id="UP000299102"/>
    </source>
</evidence>
<proteinExistence type="predicted"/>